<dbReference type="GeneID" id="77725018"/>
<accession>A0AA38H427</accession>
<dbReference type="SUPFAM" id="SSF50978">
    <property type="entry name" value="WD40 repeat-like"/>
    <property type="match status" value="1"/>
</dbReference>
<sequence length="456" mass="50273">MSTLQPLIAHYLAVSYPSALPSFLHATGLAPPDLSRPPNPDLRTLAHDYLSSQLAKSVQAVTIDDKATDGSWDRWTGRDISGLQLKPEVRLEKVRRNVEGISAANLLAVIVARVPKRRFDTSTAAYICSSTLSVLIASVDKTVSILDYETGEVTNILEPHKAAVLSMAQHPVRPRYLITGSMDGTTVLTDLITQQPVQTFRSTKFVVRVAFSPCGQWLATASYDKHVVIYRLTSDDQPEEVLDDTDDPYLACEPSVRYTEYRRIKVDHNPEALLFHPNSQWLMYTTRSSHQLYYVLLGSATDSIRTKSFNHHAYDTHVSFSVLNMALHPSGKIIACQTGDHAGNAGERILLYGVDAEDTERLGCIWTGSDTDDYVLPRMSWLPDGTGLITTSPNGLLHLLSISGEIRTSLRVHGLPEEAAGAATSGIIRDCAVVNLGDTEWEVVSVGYDRVVRISR</sequence>
<dbReference type="Pfam" id="PF00400">
    <property type="entry name" value="WD40"/>
    <property type="match status" value="2"/>
</dbReference>
<dbReference type="RefSeq" id="XP_052943485.1">
    <property type="nucleotide sequence ID" value="XM_053085817.1"/>
</dbReference>
<evidence type="ECO:0000256" key="1">
    <source>
        <dbReference type="ARBA" id="ARBA00022574"/>
    </source>
</evidence>
<evidence type="ECO:0000313" key="4">
    <source>
        <dbReference type="Proteomes" id="UP001164286"/>
    </source>
</evidence>
<reference evidence="3" key="1">
    <citation type="journal article" date="2022" name="G3 (Bethesda)">
        <title>High quality genome of the basidiomycete yeast Dioszegia hungarica PDD-24b-2 isolated from cloud water.</title>
        <authorList>
            <person name="Jarrige D."/>
            <person name="Haridas S."/>
            <person name="Bleykasten-Grosshans C."/>
            <person name="Joly M."/>
            <person name="Nadalig T."/>
            <person name="Sancelme M."/>
            <person name="Vuilleumier S."/>
            <person name="Grigoriev I.V."/>
            <person name="Amato P."/>
            <person name="Bringel F."/>
        </authorList>
    </citation>
    <scope>NUCLEOTIDE SEQUENCE</scope>
    <source>
        <strain evidence="3">PDD-24b-2</strain>
    </source>
</reference>
<dbReference type="EMBL" id="JAKWFO010000008">
    <property type="protein sequence ID" value="KAI9633708.1"/>
    <property type="molecule type" value="Genomic_DNA"/>
</dbReference>
<dbReference type="InterPro" id="IPR001680">
    <property type="entry name" value="WD40_rpt"/>
</dbReference>
<evidence type="ECO:0000256" key="2">
    <source>
        <dbReference type="ARBA" id="ARBA00022737"/>
    </source>
</evidence>
<gene>
    <name evidence="3" type="ORF">MKK02DRAFT_17647</name>
</gene>
<comment type="caution">
    <text evidence="3">The sequence shown here is derived from an EMBL/GenBank/DDBJ whole genome shotgun (WGS) entry which is preliminary data.</text>
</comment>
<dbReference type="InterPro" id="IPR050505">
    <property type="entry name" value="WDR55/POC1"/>
</dbReference>
<name>A0AA38H427_9TREE</name>
<keyword evidence="4" id="KW-1185">Reference proteome</keyword>
<keyword evidence="2" id="KW-0677">Repeat</keyword>
<dbReference type="PANTHER" id="PTHR44019:SF8">
    <property type="entry name" value="POC1 CENTRIOLAR PROTEIN HOMOLOG"/>
    <property type="match status" value="1"/>
</dbReference>
<dbReference type="PANTHER" id="PTHR44019">
    <property type="entry name" value="WD REPEAT-CONTAINING PROTEIN 55"/>
    <property type="match status" value="1"/>
</dbReference>
<protein>
    <submittedName>
        <fullName evidence="3">WD40-repeat-containing domain protein</fullName>
    </submittedName>
</protein>
<dbReference type="InterPro" id="IPR015943">
    <property type="entry name" value="WD40/YVTN_repeat-like_dom_sf"/>
</dbReference>
<evidence type="ECO:0000313" key="3">
    <source>
        <dbReference type="EMBL" id="KAI9633708.1"/>
    </source>
</evidence>
<dbReference type="SMART" id="SM00320">
    <property type="entry name" value="WD40"/>
    <property type="match status" value="3"/>
</dbReference>
<organism evidence="3 4">
    <name type="scientific">Dioszegia hungarica</name>
    <dbReference type="NCBI Taxonomy" id="4972"/>
    <lineage>
        <taxon>Eukaryota</taxon>
        <taxon>Fungi</taxon>
        <taxon>Dikarya</taxon>
        <taxon>Basidiomycota</taxon>
        <taxon>Agaricomycotina</taxon>
        <taxon>Tremellomycetes</taxon>
        <taxon>Tremellales</taxon>
        <taxon>Bulleribasidiaceae</taxon>
        <taxon>Dioszegia</taxon>
    </lineage>
</organism>
<dbReference type="AlphaFoldDB" id="A0AA38H427"/>
<proteinExistence type="predicted"/>
<dbReference type="Proteomes" id="UP001164286">
    <property type="component" value="Unassembled WGS sequence"/>
</dbReference>
<dbReference type="Gene3D" id="2.130.10.10">
    <property type="entry name" value="YVTN repeat-like/Quinoprotein amine dehydrogenase"/>
    <property type="match status" value="1"/>
</dbReference>
<dbReference type="InterPro" id="IPR036322">
    <property type="entry name" value="WD40_repeat_dom_sf"/>
</dbReference>
<keyword evidence="1" id="KW-0853">WD repeat</keyword>